<feature type="compositionally biased region" description="Polar residues" evidence="1">
    <location>
        <begin position="70"/>
        <end position="88"/>
    </location>
</feature>
<evidence type="ECO:0000313" key="3">
    <source>
        <dbReference type="Proteomes" id="UP000299102"/>
    </source>
</evidence>
<evidence type="ECO:0000313" key="2">
    <source>
        <dbReference type="EMBL" id="GBP08834.1"/>
    </source>
</evidence>
<comment type="caution">
    <text evidence="2">The sequence shown here is derived from an EMBL/GenBank/DDBJ whole genome shotgun (WGS) entry which is preliminary data.</text>
</comment>
<proteinExistence type="predicted"/>
<feature type="compositionally biased region" description="Basic and acidic residues" evidence="1">
    <location>
        <begin position="22"/>
        <end position="33"/>
    </location>
</feature>
<dbReference type="AlphaFoldDB" id="A0A4C1T3X5"/>
<accession>A0A4C1T3X5</accession>
<keyword evidence="3" id="KW-1185">Reference proteome</keyword>
<sequence length="88" mass="9624">MNLYLWDDFNNPLSKRKPHLPRKQERDEDKKAGLELKLRVGLGSKTSVETGLQSKARSSFYAHAGGAAGVNSTGEPPQKGQNDVSRAS</sequence>
<name>A0A4C1T3X5_EUMVA</name>
<dbReference type="Proteomes" id="UP000299102">
    <property type="component" value="Unassembled WGS sequence"/>
</dbReference>
<feature type="region of interest" description="Disordered" evidence="1">
    <location>
        <begin position="65"/>
        <end position="88"/>
    </location>
</feature>
<feature type="region of interest" description="Disordered" evidence="1">
    <location>
        <begin position="1"/>
        <end position="33"/>
    </location>
</feature>
<reference evidence="2 3" key="1">
    <citation type="journal article" date="2019" name="Commun. Biol.">
        <title>The bagworm genome reveals a unique fibroin gene that provides high tensile strength.</title>
        <authorList>
            <person name="Kono N."/>
            <person name="Nakamura H."/>
            <person name="Ohtoshi R."/>
            <person name="Tomita M."/>
            <person name="Numata K."/>
            <person name="Arakawa K."/>
        </authorList>
    </citation>
    <scope>NUCLEOTIDE SEQUENCE [LARGE SCALE GENOMIC DNA]</scope>
</reference>
<protein>
    <submittedName>
        <fullName evidence="2">Uncharacterized protein</fullName>
    </submittedName>
</protein>
<gene>
    <name evidence="2" type="ORF">EVAR_78237_1</name>
</gene>
<dbReference type="EMBL" id="BGZK01000033">
    <property type="protein sequence ID" value="GBP08834.1"/>
    <property type="molecule type" value="Genomic_DNA"/>
</dbReference>
<organism evidence="2 3">
    <name type="scientific">Eumeta variegata</name>
    <name type="common">Bagworm moth</name>
    <name type="synonym">Eumeta japonica</name>
    <dbReference type="NCBI Taxonomy" id="151549"/>
    <lineage>
        <taxon>Eukaryota</taxon>
        <taxon>Metazoa</taxon>
        <taxon>Ecdysozoa</taxon>
        <taxon>Arthropoda</taxon>
        <taxon>Hexapoda</taxon>
        <taxon>Insecta</taxon>
        <taxon>Pterygota</taxon>
        <taxon>Neoptera</taxon>
        <taxon>Endopterygota</taxon>
        <taxon>Lepidoptera</taxon>
        <taxon>Glossata</taxon>
        <taxon>Ditrysia</taxon>
        <taxon>Tineoidea</taxon>
        <taxon>Psychidae</taxon>
        <taxon>Oiketicinae</taxon>
        <taxon>Eumeta</taxon>
    </lineage>
</organism>
<evidence type="ECO:0000256" key="1">
    <source>
        <dbReference type="SAM" id="MobiDB-lite"/>
    </source>
</evidence>